<gene>
    <name evidence="1" type="ORF">S06H3_49113</name>
</gene>
<feature type="non-terminal residue" evidence="1">
    <location>
        <position position="1"/>
    </location>
</feature>
<proteinExistence type="predicted"/>
<comment type="caution">
    <text evidence="1">The sequence shown here is derived from an EMBL/GenBank/DDBJ whole genome shotgun (WGS) entry which is preliminary data.</text>
</comment>
<dbReference type="InterPro" id="IPR002201">
    <property type="entry name" value="Glyco_trans_9"/>
</dbReference>
<reference evidence="1" key="1">
    <citation type="journal article" date="2014" name="Front. Microbiol.">
        <title>High frequency of phylogenetically diverse reductive dehalogenase-homologous genes in deep subseafloor sedimentary metagenomes.</title>
        <authorList>
            <person name="Kawai M."/>
            <person name="Futagami T."/>
            <person name="Toyoda A."/>
            <person name="Takaki Y."/>
            <person name="Nishi S."/>
            <person name="Hori S."/>
            <person name="Arai W."/>
            <person name="Tsubouchi T."/>
            <person name="Morono Y."/>
            <person name="Uchiyama I."/>
            <person name="Ito T."/>
            <person name="Fujiyama A."/>
            <person name="Inagaki F."/>
            <person name="Takami H."/>
        </authorList>
    </citation>
    <scope>NUCLEOTIDE SEQUENCE</scope>
    <source>
        <strain evidence="1">Expedition CK06-06</strain>
    </source>
</reference>
<dbReference type="GO" id="GO:0016757">
    <property type="term" value="F:glycosyltransferase activity"/>
    <property type="evidence" value="ECO:0007669"/>
    <property type="project" value="InterPro"/>
</dbReference>
<dbReference type="Pfam" id="PF01075">
    <property type="entry name" value="Glyco_transf_9"/>
    <property type="match status" value="1"/>
</dbReference>
<sequence>LSIDSGLNHIARLLQIPTITYWGPSDPQSRLKEINPAYESVFYQKISCAPCVHLIDLPPCAGNNVCMKQFVQPRLAEISNDGWEI</sequence>
<name>X1MNW6_9ZZZZ</name>
<accession>X1MNW6</accession>
<organism evidence="1">
    <name type="scientific">marine sediment metagenome</name>
    <dbReference type="NCBI Taxonomy" id="412755"/>
    <lineage>
        <taxon>unclassified sequences</taxon>
        <taxon>metagenomes</taxon>
        <taxon>ecological metagenomes</taxon>
    </lineage>
</organism>
<dbReference type="AlphaFoldDB" id="X1MNW6"/>
<evidence type="ECO:0000313" key="1">
    <source>
        <dbReference type="EMBL" id="GAI33342.1"/>
    </source>
</evidence>
<dbReference type="Gene3D" id="3.40.50.2000">
    <property type="entry name" value="Glycogen Phosphorylase B"/>
    <property type="match status" value="1"/>
</dbReference>
<dbReference type="EMBL" id="BARV01030994">
    <property type="protein sequence ID" value="GAI33342.1"/>
    <property type="molecule type" value="Genomic_DNA"/>
</dbReference>
<protein>
    <submittedName>
        <fullName evidence="1">Uncharacterized protein</fullName>
    </submittedName>
</protein>
<dbReference type="SUPFAM" id="SSF53756">
    <property type="entry name" value="UDP-Glycosyltransferase/glycogen phosphorylase"/>
    <property type="match status" value="1"/>
</dbReference>